<comment type="subcellular location">
    <subcellularLocation>
        <location evidence="1">Cell membrane</location>
        <topology evidence="1">Multi-pass membrane protein</topology>
    </subcellularLocation>
</comment>
<sequence>MQQQQLFMKGAVQMLPLSITVIPWGVLAGSMAIHAGLPWDKALAMSILVFAGTAQLVSLGLIMAGASTLAILITVYLTTTQHLIYALNLRQSIANQVWYIRLAQAFLLTDEQFALAATSQQRSIAYLFGAGLCFYLFWITSSAIGVLFAQIIPNFQHYRLDFSIVAIFIPMILALTNSLVTLVAIFSTIVASLVLKALHVESSLLIAAAVGMLSAVGLEHYQGENT</sequence>
<evidence type="ECO:0000256" key="6">
    <source>
        <dbReference type="ARBA" id="ARBA00022989"/>
    </source>
</evidence>
<dbReference type="PATRIC" id="fig|421052.3.peg.50"/>
<dbReference type="eggNOG" id="COG1296">
    <property type="taxonomic scope" value="Bacteria"/>
</dbReference>
<keyword evidence="5 8" id="KW-0812">Transmembrane</keyword>
<dbReference type="PANTHER" id="PTHR34979:SF1">
    <property type="entry name" value="INNER MEMBRANE PROTEIN YGAZ"/>
    <property type="match status" value="1"/>
</dbReference>
<dbReference type="AlphaFoldDB" id="S3P5P7"/>
<protein>
    <submittedName>
        <fullName evidence="9">Azaleucine resistance protein AzlC</fullName>
    </submittedName>
</protein>
<evidence type="ECO:0000256" key="3">
    <source>
        <dbReference type="ARBA" id="ARBA00022448"/>
    </source>
</evidence>
<evidence type="ECO:0000256" key="8">
    <source>
        <dbReference type="SAM" id="Phobius"/>
    </source>
</evidence>
<feature type="transmembrane region" description="Helical" evidence="8">
    <location>
        <begin position="164"/>
        <end position="195"/>
    </location>
</feature>
<keyword evidence="3" id="KW-0813">Transport</keyword>
<dbReference type="EMBL" id="ATGI01000001">
    <property type="protein sequence ID" value="EPF81719.1"/>
    <property type="molecule type" value="Genomic_DNA"/>
</dbReference>
<dbReference type="GO" id="GO:0005886">
    <property type="term" value="C:plasma membrane"/>
    <property type="evidence" value="ECO:0007669"/>
    <property type="project" value="UniProtKB-SubCell"/>
</dbReference>
<comment type="similarity">
    <text evidence="2">Belongs to the AzlC family.</text>
</comment>
<reference evidence="9 10" key="1">
    <citation type="submission" date="2013-06" db="EMBL/GenBank/DDBJ databases">
        <title>The Genome Sequence of Acinetobacter rudis CIP 110305.</title>
        <authorList>
            <consortium name="The Broad Institute Genome Sequencing Platform"/>
            <consortium name="The Broad Institute Genome Sequencing Center for Infectious Disease"/>
            <person name="Cerqueira G."/>
            <person name="Feldgarden M."/>
            <person name="Courvalin P."/>
            <person name="Perichon B."/>
            <person name="Grillot-Courvalin C."/>
            <person name="Clermont D."/>
            <person name="Rocha E."/>
            <person name="Yoon E.-J."/>
            <person name="Nemec A."/>
            <person name="Young S.K."/>
            <person name="Zeng Q."/>
            <person name="Gargeya S."/>
            <person name="Fitzgerald M."/>
            <person name="Abouelleil A."/>
            <person name="Alvarado L."/>
            <person name="Berlin A.M."/>
            <person name="Chapman S.B."/>
            <person name="Dewar J."/>
            <person name="Goldberg J."/>
            <person name="Griggs A."/>
            <person name="Gujja S."/>
            <person name="Hansen M."/>
            <person name="Howarth C."/>
            <person name="Imamovic A."/>
            <person name="Larimer J."/>
            <person name="McCowan C."/>
            <person name="Murphy C."/>
            <person name="Pearson M."/>
            <person name="Priest M."/>
            <person name="Roberts A."/>
            <person name="Saif S."/>
            <person name="Shea T."/>
            <person name="Sykes S."/>
            <person name="Wortman J."/>
            <person name="Nusbaum C."/>
            <person name="Birren B."/>
        </authorList>
    </citation>
    <scope>NUCLEOTIDE SEQUENCE [LARGE SCALE GENOMIC DNA]</scope>
    <source>
        <strain evidence="9 10">CIP 110305</strain>
    </source>
</reference>
<dbReference type="Proteomes" id="UP000014568">
    <property type="component" value="Unassembled WGS sequence"/>
</dbReference>
<feature type="transmembrane region" description="Helical" evidence="8">
    <location>
        <begin position="12"/>
        <end position="35"/>
    </location>
</feature>
<feature type="transmembrane region" description="Helical" evidence="8">
    <location>
        <begin position="202"/>
        <end position="221"/>
    </location>
</feature>
<dbReference type="GO" id="GO:1903785">
    <property type="term" value="P:L-valine transmembrane transport"/>
    <property type="evidence" value="ECO:0007669"/>
    <property type="project" value="TreeGrafter"/>
</dbReference>
<evidence type="ECO:0000256" key="4">
    <source>
        <dbReference type="ARBA" id="ARBA00022475"/>
    </source>
</evidence>
<dbReference type="OrthoDB" id="3177005at2"/>
<dbReference type="PANTHER" id="PTHR34979">
    <property type="entry name" value="INNER MEMBRANE PROTEIN YGAZ"/>
    <property type="match status" value="1"/>
</dbReference>
<keyword evidence="7 8" id="KW-0472">Membrane</keyword>
<evidence type="ECO:0000256" key="5">
    <source>
        <dbReference type="ARBA" id="ARBA00022692"/>
    </source>
</evidence>
<evidence type="ECO:0000256" key="7">
    <source>
        <dbReference type="ARBA" id="ARBA00023136"/>
    </source>
</evidence>
<comment type="caution">
    <text evidence="9">The sequence shown here is derived from an EMBL/GenBank/DDBJ whole genome shotgun (WGS) entry which is preliminary data.</text>
</comment>
<dbReference type="Pfam" id="PF03591">
    <property type="entry name" value="AzlC"/>
    <property type="match status" value="1"/>
</dbReference>
<accession>S3P5P7</accession>
<organism evidence="9 10">
    <name type="scientific">Acinetobacter rudis CIP 110305</name>
    <dbReference type="NCBI Taxonomy" id="421052"/>
    <lineage>
        <taxon>Bacteria</taxon>
        <taxon>Pseudomonadati</taxon>
        <taxon>Pseudomonadota</taxon>
        <taxon>Gammaproteobacteria</taxon>
        <taxon>Moraxellales</taxon>
        <taxon>Moraxellaceae</taxon>
        <taxon>Acinetobacter</taxon>
    </lineage>
</organism>
<feature type="transmembrane region" description="Helical" evidence="8">
    <location>
        <begin position="124"/>
        <end position="152"/>
    </location>
</feature>
<dbReference type="STRING" id="632955.GCA_000829675_02819"/>
<keyword evidence="4" id="KW-1003">Cell membrane</keyword>
<evidence type="ECO:0000313" key="10">
    <source>
        <dbReference type="Proteomes" id="UP000014568"/>
    </source>
</evidence>
<dbReference type="InterPro" id="IPR011606">
    <property type="entry name" value="Brnchd-chn_aa_trnsp_permease"/>
</dbReference>
<evidence type="ECO:0000313" key="9">
    <source>
        <dbReference type="EMBL" id="EPF81719.1"/>
    </source>
</evidence>
<evidence type="ECO:0000256" key="2">
    <source>
        <dbReference type="ARBA" id="ARBA00010735"/>
    </source>
</evidence>
<feature type="transmembrane region" description="Helical" evidence="8">
    <location>
        <begin position="47"/>
        <end position="77"/>
    </location>
</feature>
<gene>
    <name evidence="9" type="ORF">F945_00054</name>
</gene>
<dbReference type="RefSeq" id="WP_016654504.1">
    <property type="nucleotide sequence ID" value="NZ_KE340348.1"/>
</dbReference>
<dbReference type="HOGENOM" id="CLU_065777_1_1_6"/>
<keyword evidence="6 8" id="KW-1133">Transmembrane helix</keyword>
<keyword evidence="10" id="KW-1185">Reference proteome</keyword>
<proteinExistence type="inferred from homology"/>
<evidence type="ECO:0000256" key="1">
    <source>
        <dbReference type="ARBA" id="ARBA00004651"/>
    </source>
</evidence>
<name>S3P5P7_9GAMM</name>